<evidence type="ECO:0000256" key="1">
    <source>
        <dbReference type="SAM" id="MobiDB-lite"/>
    </source>
</evidence>
<dbReference type="AlphaFoldDB" id="A0A5B7FN45"/>
<feature type="compositionally biased region" description="Polar residues" evidence="1">
    <location>
        <begin position="9"/>
        <end position="31"/>
    </location>
</feature>
<keyword evidence="3" id="KW-1185">Reference proteome</keyword>
<reference evidence="2 3" key="1">
    <citation type="submission" date="2019-05" db="EMBL/GenBank/DDBJ databases">
        <title>Another draft genome of Portunus trituberculatus and its Hox gene families provides insights of decapod evolution.</title>
        <authorList>
            <person name="Jeong J.-H."/>
            <person name="Song I."/>
            <person name="Kim S."/>
            <person name="Choi T."/>
            <person name="Kim D."/>
            <person name="Ryu S."/>
            <person name="Kim W."/>
        </authorList>
    </citation>
    <scope>NUCLEOTIDE SEQUENCE [LARGE SCALE GENOMIC DNA]</scope>
    <source>
        <tissue evidence="2">Muscle</tissue>
    </source>
</reference>
<feature type="region of interest" description="Disordered" evidence="1">
    <location>
        <begin position="1"/>
        <end position="31"/>
    </location>
</feature>
<comment type="caution">
    <text evidence="2">The sequence shown here is derived from an EMBL/GenBank/DDBJ whole genome shotgun (WGS) entry which is preliminary data.</text>
</comment>
<dbReference type="EMBL" id="VSRR010007436">
    <property type="protein sequence ID" value="MPC46885.1"/>
    <property type="molecule type" value="Genomic_DNA"/>
</dbReference>
<dbReference type="Proteomes" id="UP000324222">
    <property type="component" value="Unassembled WGS sequence"/>
</dbReference>
<name>A0A5B7FN45_PORTR</name>
<evidence type="ECO:0000313" key="3">
    <source>
        <dbReference type="Proteomes" id="UP000324222"/>
    </source>
</evidence>
<sequence length="31" mass="3366">MLGRRSGFFVNTRSSNDGSSSPLYCVDSSTH</sequence>
<organism evidence="2 3">
    <name type="scientific">Portunus trituberculatus</name>
    <name type="common">Swimming crab</name>
    <name type="synonym">Neptunus trituberculatus</name>
    <dbReference type="NCBI Taxonomy" id="210409"/>
    <lineage>
        <taxon>Eukaryota</taxon>
        <taxon>Metazoa</taxon>
        <taxon>Ecdysozoa</taxon>
        <taxon>Arthropoda</taxon>
        <taxon>Crustacea</taxon>
        <taxon>Multicrustacea</taxon>
        <taxon>Malacostraca</taxon>
        <taxon>Eumalacostraca</taxon>
        <taxon>Eucarida</taxon>
        <taxon>Decapoda</taxon>
        <taxon>Pleocyemata</taxon>
        <taxon>Brachyura</taxon>
        <taxon>Eubrachyura</taxon>
        <taxon>Portunoidea</taxon>
        <taxon>Portunidae</taxon>
        <taxon>Portuninae</taxon>
        <taxon>Portunus</taxon>
    </lineage>
</organism>
<protein>
    <submittedName>
        <fullName evidence="2">Uncharacterized protein</fullName>
    </submittedName>
</protein>
<gene>
    <name evidence="2" type="ORF">E2C01_040615</name>
</gene>
<accession>A0A5B7FN45</accession>
<evidence type="ECO:0000313" key="2">
    <source>
        <dbReference type="EMBL" id="MPC46885.1"/>
    </source>
</evidence>
<proteinExistence type="predicted"/>